<gene>
    <name evidence="8" type="ORF">OSB1V03_LOCUS4641</name>
</gene>
<evidence type="ECO:0000259" key="7">
    <source>
        <dbReference type="PROSITE" id="PS50011"/>
    </source>
</evidence>
<dbReference type="InterPro" id="IPR008271">
    <property type="entry name" value="Ser/Thr_kinase_AS"/>
</dbReference>
<dbReference type="GO" id="GO:0004694">
    <property type="term" value="F:eukaryotic translation initiation factor 2alpha kinase activity"/>
    <property type="evidence" value="ECO:0007669"/>
    <property type="project" value="TreeGrafter"/>
</dbReference>
<evidence type="ECO:0000256" key="5">
    <source>
        <dbReference type="ARBA" id="ARBA00037982"/>
    </source>
</evidence>
<evidence type="ECO:0000313" key="8">
    <source>
        <dbReference type="EMBL" id="CAD7624195.1"/>
    </source>
</evidence>
<protein>
    <recommendedName>
        <fullName evidence="7">Protein kinase domain-containing protein</fullName>
    </recommendedName>
</protein>
<keyword evidence="3" id="KW-0418">Kinase</keyword>
<dbReference type="Gene3D" id="3.30.200.20">
    <property type="entry name" value="Phosphorylase Kinase, domain 1"/>
    <property type="match status" value="1"/>
</dbReference>
<organism evidence="8">
    <name type="scientific">Medioppia subpectinata</name>
    <dbReference type="NCBI Taxonomy" id="1979941"/>
    <lineage>
        <taxon>Eukaryota</taxon>
        <taxon>Metazoa</taxon>
        <taxon>Ecdysozoa</taxon>
        <taxon>Arthropoda</taxon>
        <taxon>Chelicerata</taxon>
        <taxon>Arachnida</taxon>
        <taxon>Acari</taxon>
        <taxon>Acariformes</taxon>
        <taxon>Sarcoptiformes</taxon>
        <taxon>Oribatida</taxon>
        <taxon>Brachypylina</taxon>
        <taxon>Oppioidea</taxon>
        <taxon>Oppiidae</taxon>
        <taxon>Medioppia</taxon>
    </lineage>
</organism>
<evidence type="ECO:0000256" key="3">
    <source>
        <dbReference type="ARBA" id="ARBA00022777"/>
    </source>
</evidence>
<keyword evidence="1" id="KW-0808">Transferase</keyword>
<evidence type="ECO:0000256" key="2">
    <source>
        <dbReference type="ARBA" id="ARBA00022741"/>
    </source>
</evidence>
<dbReference type="PROSITE" id="PS50011">
    <property type="entry name" value="PROTEIN_KINASE_DOM"/>
    <property type="match status" value="1"/>
</dbReference>
<dbReference type="PANTHER" id="PTHR11042:SF91">
    <property type="entry name" value="EUKARYOTIC TRANSLATION INITIATION FACTOR 2-ALPHA KINASE"/>
    <property type="match status" value="1"/>
</dbReference>
<feature type="compositionally biased region" description="Basic and acidic residues" evidence="6">
    <location>
        <begin position="1"/>
        <end position="37"/>
    </location>
</feature>
<dbReference type="GO" id="GO:0005737">
    <property type="term" value="C:cytoplasm"/>
    <property type="evidence" value="ECO:0007669"/>
    <property type="project" value="TreeGrafter"/>
</dbReference>
<evidence type="ECO:0000313" key="9">
    <source>
        <dbReference type="Proteomes" id="UP000759131"/>
    </source>
</evidence>
<dbReference type="SUPFAM" id="SSF56112">
    <property type="entry name" value="Protein kinase-like (PK-like)"/>
    <property type="match status" value="1"/>
</dbReference>
<feature type="region of interest" description="Disordered" evidence="6">
    <location>
        <begin position="1"/>
        <end position="47"/>
    </location>
</feature>
<dbReference type="EMBL" id="OC856729">
    <property type="protein sequence ID" value="CAD7624195.1"/>
    <property type="molecule type" value="Genomic_DNA"/>
</dbReference>
<sequence>HQKSEKEKDKERDREREERKRRDEERAKDPQHLKRLDMTSGTTRRNEENKLRVLKEVKSLAKLDSDFVVKYYNSWLECNHLYIQMQFCPQSLRSLLKDKPIVFQRQPEEQMEVFEYFISCKIFRELLECVQYLHESDPPVIHRDLKPDNILIDPNISGNRIVKLCDFGLATDHNIDGHTASRYEHSVVGTLKYMSPEVHLGKQYNHKSDIYSLYVIGEELFDIDLQASQTFEVKESVLKTSIQCIYRTLLAMMSTPFWRQRPECREVLAKYNEWSIDKTIVTNHKEFNSNA</sequence>
<proteinExistence type="inferred from homology"/>
<evidence type="ECO:0000256" key="4">
    <source>
        <dbReference type="ARBA" id="ARBA00022840"/>
    </source>
</evidence>
<dbReference type="InterPro" id="IPR000719">
    <property type="entry name" value="Prot_kinase_dom"/>
</dbReference>
<feature type="domain" description="Protein kinase" evidence="7">
    <location>
        <begin position="1"/>
        <end position="291"/>
    </location>
</feature>
<dbReference type="EMBL" id="CAJPIZ010002154">
    <property type="protein sequence ID" value="CAG2104625.1"/>
    <property type="molecule type" value="Genomic_DNA"/>
</dbReference>
<evidence type="ECO:0000256" key="6">
    <source>
        <dbReference type="SAM" id="MobiDB-lite"/>
    </source>
</evidence>
<reference evidence="8" key="1">
    <citation type="submission" date="2020-11" db="EMBL/GenBank/DDBJ databases">
        <authorList>
            <person name="Tran Van P."/>
        </authorList>
    </citation>
    <scope>NUCLEOTIDE SEQUENCE</scope>
</reference>
<accession>A0A7R9KJV4</accession>
<dbReference type="SMART" id="SM00220">
    <property type="entry name" value="S_TKc"/>
    <property type="match status" value="1"/>
</dbReference>
<dbReference type="Gene3D" id="1.10.510.10">
    <property type="entry name" value="Transferase(Phosphotransferase) domain 1"/>
    <property type="match status" value="1"/>
</dbReference>
<dbReference type="GO" id="GO:0005524">
    <property type="term" value="F:ATP binding"/>
    <property type="evidence" value="ECO:0007669"/>
    <property type="project" value="UniProtKB-KW"/>
</dbReference>
<keyword evidence="4" id="KW-0067">ATP-binding</keyword>
<evidence type="ECO:0000256" key="1">
    <source>
        <dbReference type="ARBA" id="ARBA00022679"/>
    </source>
</evidence>
<dbReference type="AlphaFoldDB" id="A0A7R9KJV4"/>
<keyword evidence="9" id="KW-1185">Reference proteome</keyword>
<dbReference type="Pfam" id="PF00069">
    <property type="entry name" value="Pkinase"/>
    <property type="match status" value="1"/>
</dbReference>
<feature type="non-terminal residue" evidence="8">
    <location>
        <position position="291"/>
    </location>
</feature>
<dbReference type="PROSITE" id="PS00108">
    <property type="entry name" value="PROTEIN_KINASE_ST"/>
    <property type="match status" value="1"/>
</dbReference>
<dbReference type="Proteomes" id="UP000759131">
    <property type="component" value="Unassembled WGS sequence"/>
</dbReference>
<dbReference type="InterPro" id="IPR011009">
    <property type="entry name" value="Kinase-like_dom_sf"/>
</dbReference>
<dbReference type="GO" id="GO:0005634">
    <property type="term" value="C:nucleus"/>
    <property type="evidence" value="ECO:0007669"/>
    <property type="project" value="TreeGrafter"/>
</dbReference>
<name>A0A7R9KJV4_9ACAR</name>
<dbReference type="InterPro" id="IPR050339">
    <property type="entry name" value="CC_SR_Kinase"/>
</dbReference>
<feature type="non-terminal residue" evidence="8">
    <location>
        <position position="1"/>
    </location>
</feature>
<keyword evidence="2" id="KW-0547">Nucleotide-binding</keyword>
<dbReference type="PANTHER" id="PTHR11042">
    <property type="entry name" value="EUKARYOTIC TRANSLATION INITIATION FACTOR 2-ALPHA KINASE EIF2-ALPHA KINASE -RELATED"/>
    <property type="match status" value="1"/>
</dbReference>
<comment type="similarity">
    <text evidence="5">Belongs to the protein kinase superfamily. Ser/Thr protein kinase family. GCN2 subfamily.</text>
</comment>